<evidence type="ECO:0000313" key="2">
    <source>
        <dbReference type="EMBL" id="TWP37990.1"/>
    </source>
</evidence>
<feature type="region of interest" description="Disordered" evidence="1">
    <location>
        <begin position="86"/>
        <end position="124"/>
    </location>
</feature>
<keyword evidence="3" id="KW-1185">Reference proteome</keyword>
<proteinExistence type="predicted"/>
<dbReference type="OrthoDB" id="5125216at2"/>
<comment type="caution">
    <text evidence="2">The sequence shown here is derived from an EMBL/GenBank/DDBJ whole genome shotgun (WGS) entry which is preliminary data.</text>
</comment>
<gene>
    <name evidence="2" type="ORF">FGL98_04585</name>
</gene>
<dbReference type="EMBL" id="VCQV01000004">
    <property type="protein sequence ID" value="TWP37990.1"/>
    <property type="molecule type" value="Genomic_DNA"/>
</dbReference>
<reference evidence="2 3" key="1">
    <citation type="submission" date="2019-05" db="EMBL/GenBank/DDBJ databases">
        <authorList>
            <person name="Lee S.D."/>
        </authorList>
    </citation>
    <scope>NUCLEOTIDE SEQUENCE [LARGE SCALE GENOMIC DNA]</scope>
    <source>
        <strain evidence="2 3">C5-26</strain>
    </source>
</reference>
<dbReference type="RefSeq" id="WP_146315560.1">
    <property type="nucleotide sequence ID" value="NZ_VCQV01000004.1"/>
</dbReference>
<evidence type="ECO:0000256" key="1">
    <source>
        <dbReference type="SAM" id="MobiDB-lite"/>
    </source>
</evidence>
<reference evidence="2 3" key="2">
    <citation type="submission" date="2019-08" db="EMBL/GenBank/DDBJ databases">
        <title>Jejuicoccus antrihumi gen. nov., sp. nov., a new member of the family Dermacoccaceae isolated from a cave.</title>
        <authorList>
            <person name="Schumann P."/>
            <person name="Kim I.S."/>
        </authorList>
    </citation>
    <scope>NUCLEOTIDE SEQUENCE [LARGE SCALE GENOMIC DNA]</scope>
    <source>
        <strain evidence="2 3">C5-26</strain>
    </source>
</reference>
<protein>
    <submittedName>
        <fullName evidence="2">Protoporphyrinogen oxidase</fullName>
    </submittedName>
</protein>
<organism evidence="2 3">
    <name type="scientific">Leekyejoonella antrihumi</name>
    <dbReference type="NCBI Taxonomy" id="1660198"/>
    <lineage>
        <taxon>Bacteria</taxon>
        <taxon>Bacillati</taxon>
        <taxon>Actinomycetota</taxon>
        <taxon>Actinomycetes</taxon>
        <taxon>Micrococcales</taxon>
        <taxon>Dermacoccaceae</taxon>
        <taxon>Leekyejoonella</taxon>
    </lineage>
</organism>
<name>A0A563E628_9MICO</name>
<dbReference type="Proteomes" id="UP000320244">
    <property type="component" value="Unassembled WGS sequence"/>
</dbReference>
<evidence type="ECO:0000313" key="3">
    <source>
        <dbReference type="Proteomes" id="UP000320244"/>
    </source>
</evidence>
<accession>A0A563E628</accession>
<dbReference type="AlphaFoldDB" id="A0A563E628"/>
<sequence length="124" mass="12406">MGKLSFLIGFGAGYVVGARAGKERYEQIKLQAGKVWQHPAVQQHVANATEQVKQRGPEVAAAAGQAALRGAGEAAKNAAVAGFSAATGKNRGPVVQSSISDPADADGQRPDGVNPDLGTGGAGA</sequence>